<feature type="compositionally biased region" description="Basic residues" evidence="2">
    <location>
        <begin position="330"/>
        <end position="341"/>
    </location>
</feature>
<dbReference type="Proteomes" id="UP001433268">
    <property type="component" value="Unassembled WGS sequence"/>
</dbReference>
<dbReference type="RefSeq" id="XP_066669840.1">
    <property type="nucleotide sequence ID" value="XM_066810917.1"/>
</dbReference>
<evidence type="ECO:0000259" key="3">
    <source>
        <dbReference type="PROSITE" id="PS50013"/>
    </source>
</evidence>
<feature type="region of interest" description="Disordered" evidence="2">
    <location>
        <begin position="322"/>
        <end position="341"/>
    </location>
</feature>
<evidence type="ECO:0000256" key="2">
    <source>
        <dbReference type="SAM" id="MobiDB-lite"/>
    </source>
</evidence>
<proteinExistence type="predicted"/>
<organism evidence="4 5">
    <name type="scientific">Apiospora hydei</name>
    <dbReference type="NCBI Taxonomy" id="1337664"/>
    <lineage>
        <taxon>Eukaryota</taxon>
        <taxon>Fungi</taxon>
        <taxon>Dikarya</taxon>
        <taxon>Ascomycota</taxon>
        <taxon>Pezizomycotina</taxon>
        <taxon>Sordariomycetes</taxon>
        <taxon>Xylariomycetidae</taxon>
        <taxon>Amphisphaeriales</taxon>
        <taxon>Apiosporaceae</taxon>
        <taxon>Apiospora</taxon>
    </lineage>
</organism>
<dbReference type="GeneID" id="92043977"/>
<evidence type="ECO:0000313" key="4">
    <source>
        <dbReference type="EMBL" id="KAK8085331.1"/>
    </source>
</evidence>
<comment type="caution">
    <text evidence="4">The sequence shown here is derived from an EMBL/GenBank/DDBJ whole genome shotgun (WGS) entry which is preliminary data.</text>
</comment>
<dbReference type="Gene3D" id="2.40.50.40">
    <property type="match status" value="2"/>
</dbReference>
<name>A0ABR1WP73_9PEZI</name>
<accession>A0ABR1WP73</accession>
<dbReference type="InterPro" id="IPR023780">
    <property type="entry name" value="Chromo_domain"/>
</dbReference>
<dbReference type="CDD" id="cd00024">
    <property type="entry name" value="CD_CSD"/>
    <property type="match status" value="1"/>
</dbReference>
<feature type="compositionally biased region" description="Low complexity" evidence="2">
    <location>
        <begin position="114"/>
        <end position="130"/>
    </location>
</feature>
<dbReference type="InterPro" id="IPR000953">
    <property type="entry name" value="Chromo/chromo_shadow_dom"/>
</dbReference>
<feature type="region of interest" description="Disordered" evidence="2">
    <location>
        <begin position="1"/>
        <end position="172"/>
    </location>
</feature>
<feature type="domain" description="Chromo" evidence="3">
    <location>
        <begin position="196"/>
        <end position="249"/>
    </location>
</feature>
<dbReference type="PROSITE" id="PS50013">
    <property type="entry name" value="CHROMO_2"/>
    <property type="match status" value="2"/>
</dbReference>
<feature type="compositionally biased region" description="Basic and acidic residues" evidence="2">
    <location>
        <begin position="26"/>
        <end position="42"/>
    </location>
</feature>
<dbReference type="Pfam" id="PF00385">
    <property type="entry name" value="Chromo"/>
    <property type="match status" value="1"/>
</dbReference>
<reference evidence="4 5" key="1">
    <citation type="submission" date="2023-01" db="EMBL/GenBank/DDBJ databases">
        <title>Analysis of 21 Apiospora genomes using comparative genomics revels a genus with tremendous synthesis potential of carbohydrate active enzymes and secondary metabolites.</title>
        <authorList>
            <person name="Sorensen T."/>
        </authorList>
    </citation>
    <scope>NUCLEOTIDE SEQUENCE [LARGE SCALE GENOMIC DNA]</scope>
    <source>
        <strain evidence="4 5">CBS 114990</strain>
    </source>
</reference>
<protein>
    <recommendedName>
        <fullName evidence="3">Chromo domain-containing protein</fullName>
    </recommendedName>
</protein>
<feature type="compositionally biased region" description="Polar residues" evidence="2">
    <location>
        <begin position="53"/>
        <end position="71"/>
    </location>
</feature>
<feature type="compositionally biased region" description="Polar residues" evidence="2">
    <location>
        <begin position="15"/>
        <end position="25"/>
    </location>
</feature>
<dbReference type="EMBL" id="JAQQWN010000005">
    <property type="protein sequence ID" value="KAK8085331.1"/>
    <property type="molecule type" value="Genomic_DNA"/>
</dbReference>
<sequence>MSTILSNLKGLMSPSKPSSVNGDNHLNNEDKMSRGLKRKADPYDVVADEEGLTNATQADDTPQPSSSTGKQRLSRSRVFMDAPPPSSAKARPSAGKIKRRSRSMGKPAEVELGSSPSKPSASQSTATAQSNGDAAEEDKAKASKVPVADMGGEELLQSNGDAPAESDKPNHHDADEMIQNALEKREFANTAEDGETEIDKLLKHRRLSDNSIEILVKWVDEPEEDATYEPEEEIQRGAAETLYDYWKAHGGRTDALFYRGKTAMAETYHVFKILRHEKKKTIFQFEVQWVGYPATPGNTSIEPETKLKKICPEQLKEYWASKGGREAHLAKRGRAKKARND</sequence>
<dbReference type="SUPFAM" id="SSF54160">
    <property type="entry name" value="Chromo domain-like"/>
    <property type="match status" value="2"/>
</dbReference>
<gene>
    <name evidence="4" type="ORF">PG997_006602</name>
</gene>
<dbReference type="SMART" id="SM00298">
    <property type="entry name" value="CHROMO"/>
    <property type="match status" value="2"/>
</dbReference>
<comment type="subunit">
    <text evidence="1">Component of the NuA4 histone acetyltransferase complex.</text>
</comment>
<evidence type="ECO:0000256" key="1">
    <source>
        <dbReference type="ARBA" id="ARBA00011353"/>
    </source>
</evidence>
<dbReference type="InterPro" id="IPR016197">
    <property type="entry name" value="Chromo-like_dom_sf"/>
</dbReference>
<evidence type="ECO:0000313" key="5">
    <source>
        <dbReference type="Proteomes" id="UP001433268"/>
    </source>
</evidence>
<feature type="domain" description="Chromo" evidence="3">
    <location>
        <begin position="268"/>
        <end position="330"/>
    </location>
</feature>
<keyword evidence="5" id="KW-1185">Reference proteome</keyword>